<dbReference type="OrthoDB" id="66095at2759"/>
<protein>
    <submittedName>
        <fullName evidence="2">Uncharacterized protein</fullName>
    </submittedName>
</protein>
<dbReference type="EMBL" id="LGSR01000002">
    <property type="protein sequence ID" value="KOS22836.1"/>
    <property type="molecule type" value="Genomic_DNA"/>
</dbReference>
<organism evidence="2 3">
    <name type="scientific">Escovopsis weberi</name>
    <dbReference type="NCBI Taxonomy" id="150374"/>
    <lineage>
        <taxon>Eukaryota</taxon>
        <taxon>Fungi</taxon>
        <taxon>Dikarya</taxon>
        <taxon>Ascomycota</taxon>
        <taxon>Pezizomycotina</taxon>
        <taxon>Sordariomycetes</taxon>
        <taxon>Hypocreomycetidae</taxon>
        <taxon>Hypocreales</taxon>
        <taxon>Hypocreaceae</taxon>
        <taxon>Escovopsis</taxon>
    </lineage>
</organism>
<feature type="compositionally biased region" description="Low complexity" evidence="1">
    <location>
        <begin position="209"/>
        <end position="220"/>
    </location>
</feature>
<gene>
    <name evidence="2" type="ORF">ESCO_003432</name>
</gene>
<feature type="compositionally biased region" description="Pro residues" evidence="1">
    <location>
        <begin position="195"/>
        <end position="208"/>
    </location>
</feature>
<evidence type="ECO:0000313" key="3">
    <source>
        <dbReference type="Proteomes" id="UP000053831"/>
    </source>
</evidence>
<evidence type="ECO:0000256" key="1">
    <source>
        <dbReference type="SAM" id="MobiDB-lite"/>
    </source>
</evidence>
<evidence type="ECO:0000313" key="2">
    <source>
        <dbReference type="EMBL" id="KOS22836.1"/>
    </source>
</evidence>
<proteinExistence type="predicted"/>
<name>A0A0M8N032_ESCWE</name>
<accession>A0A0M8N032</accession>
<comment type="caution">
    <text evidence="2">The sequence shown here is derived from an EMBL/GenBank/DDBJ whole genome shotgun (WGS) entry which is preliminary data.</text>
</comment>
<reference evidence="2 3" key="1">
    <citation type="submission" date="2015-07" db="EMBL/GenBank/DDBJ databases">
        <title>The genome of the fungus Escovopsis weberi, a specialized disease agent of ant agriculture.</title>
        <authorList>
            <person name="de Man T.J."/>
            <person name="Stajich J.E."/>
            <person name="Kubicek C.P."/>
            <person name="Chenthamara K."/>
            <person name="Atanasova L."/>
            <person name="Druzhinina I.S."/>
            <person name="Birnbaum S."/>
            <person name="Barribeau S.M."/>
            <person name="Teiling C."/>
            <person name="Suen G."/>
            <person name="Currie C."/>
            <person name="Gerardo N.M."/>
        </authorList>
    </citation>
    <scope>NUCLEOTIDE SEQUENCE [LARGE SCALE GENOMIC DNA]</scope>
</reference>
<sequence>MAYDPTLEDIIDVRATLLRAGMVADLIDDILDYAEYWHHSTSRADLDVRIRALPASGLSEDYHGNKFLIRSWPVGFTGTYRNDDSGGINVARAFSELKYRETPIKAAPLAKPCGKKYFEGLAPYAMPRLDRPVRKVVFRITSHDQGWTTHSTTGSFHDSCTWFDVGLERFDAEHSCPSCNDADSPGPPLCKLRPIEPPPVEVPVPSPPNSSAGSSPNRNPTLATSPGPSPGWPRGEGRYEYALRERFNEWEIQRNRVAQYQWHDYTVAWARTDNVRPGSVDAQALFLLGENPSARDGKFVGDLRVGDVITVWGRSVQAGWENYVRSVEIDVYWAV</sequence>
<dbReference type="Proteomes" id="UP000053831">
    <property type="component" value="Unassembled WGS sequence"/>
</dbReference>
<dbReference type="STRING" id="150374.A0A0M8N032"/>
<keyword evidence="3" id="KW-1185">Reference proteome</keyword>
<feature type="region of interest" description="Disordered" evidence="1">
    <location>
        <begin position="190"/>
        <end position="234"/>
    </location>
</feature>
<dbReference type="AlphaFoldDB" id="A0A0M8N032"/>